<evidence type="ECO:0000313" key="2">
    <source>
        <dbReference type="EMBL" id="GAA4862939.1"/>
    </source>
</evidence>
<gene>
    <name evidence="2" type="ORF">GCM10023235_46410</name>
</gene>
<organism evidence="2 3">
    <name type="scientific">Kitasatospora terrestris</name>
    <dbReference type="NCBI Taxonomy" id="258051"/>
    <lineage>
        <taxon>Bacteria</taxon>
        <taxon>Bacillati</taxon>
        <taxon>Actinomycetota</taxon>
        <taxon>Actinomycetes</taxon>
        <taxon>Kitasatosporales</taxon>
        <taxon>Streptomycetaceae</taxon>
        <taxon>Kitasatospora</taxon>
    </lineage>
</organism>
<evidence type="ECO:0000259" key="1">
    <source>
        <dbReference type="PROSITE" id="PS51747"/>
    </source>
</evidence>
<dbReference type="PROSITE" id="PS51747">
    <property type="entry name" value="CYT_DCMP_DEAMINASES_2"/>
    <property type="match status" value="1"/>
</dbReference>
<comment type="caution">
    <text evidence="2">The sequence shown here is derived from an EMBL/GenBank/DDBJ whole genome shotgun (WGS) entry which is preliminary data.</text>
</comment>
<accession>A0ABP9E369</accession>
<dbReference type="InterPro" id="IPR002125">
    <property type="entry name" value="CMP_dCMP_dom"/>
</dbReference>
<evidence type="ECO:0000313" key="3">
    <source>
        <dbReference type="Proteomes" id="UP001501752"/>
    </source>
</evidence>
<dbReference type="Pfam" id="PF00383">
    <property type="entry name" value="dCMP_cyt_deam_1"/>
    <property type="match status" value="1"/>
</dbReference>
<dbReference type="Proteomes" id="UP001501752">
    <property type="component" value="Unassembled WGS sequence"/>
</dbReference>
<dbReference type="Gene3D" id="3.40.140.10">
    <property type="entry name" value="Cytidine Deaminase, domain 2"/>
    <property type="match status" value="1"/>
</dbReference>
<name>A0ABP9E369_9ACTN</name>
<feature type="domain" description="CMP/dCMP-type deaminase" evidence="1">
    <location>
        <begin position="12"/>
        <end position="139"/>
    </location>
</feature>
<dbReference type="PANTHER" id="PTHR11079">
    <property type="entry name" value="CYTOSINE DEAMINASE FAMILY MEMBER"/>
    <property type="match status" value="1"/>
</dbReference>
<protein>
    <recommendedName>
        <fullName evidence="1">CMP/dCMP-type deaminase domain-containing protein</fullName>
    </recommendedName>
</protein>
<proteinExistence type="predicted"/>
<sequence length="159" mass="16618">MSGDPVNDGPARGDLAFLARAVELSRLCPPSESAFSVGAVIVGADGEVLSEGYSRELDAHNHAEEAALAKLPDGDPRLRGATVYSTLEPCGERKSRPRPCARLIIAAGIPRVVVAWREPALFVAACQGTELLEEAGIEVVELPELADAARAVNAHLLGG</sequence>
<dbReference type="EMBL" id="BAABIS010000001">
    <property type="protein sequence ID" value="GAA4862939.1"/>
    <property type="molecule type" value="Genomic_DNA"/>
</dbReference>
<reference evidence="3" key="1">
    <citation type="journal article" date="2019" name="Int. J. Syst. Evol. Microbiol.">
        <title>The Global Catalogue of Microorganisms (GCM) 10K type strain sequencing project: providing services to taxonomists for standard genome sequencing and annotation.</title>
        <authorList>
            <consortium name="The Broad Institute Genomics Platform"/>
            <consortium name="The Broad Institute Genome Sequencing Center for Infectious Disease"/>
            <person name="Wu L."/>
            <person name="Ma J."/>
        </authorList>
    </citation>
    <scope>NUCLEOTIDE SEQUENCE [LARGE SCALE GENOMIC DNA]</scope>
    <source>
        <strain evidence="3">JCM 13006</strain>
    </source>
</reference>
<dbReference type="InterPro" id="IPR016193">
    <property type="entry name" value="Cytidine_deaminase-like"/>
</dbReference>
<keyword evidence="3" id="KW-1185">Reference proteome</keyword>
<dbReference type="PANTHER" id="PTHR11079:SF162">
    <property type="entry name" value="RIBOFLAVIN BIOSYNTHESIS PROTEIN PYRD, CHLOROPLASTIC"/>
    <property type="match status" value="1"/>
</dbReference>
<dbReference type="SUPFAM" id="SSF53927">
    <property type="entry name" value="Cytidine deaminase-like"/>
    <property type="match status" value="1"/>
</dbReference>